<dbReference type="PROSITE" id="PS50887">
    <property type="entry name" value="GGDEF"/>
    <property type="match status" value="1"/>
</dbReference>
<reference evidence="5" key="1">
    <citation type="journal article" date="2020" name="mSystems">
        <title>Genome- and Community-Level Interaction Insights into Carbon Utilization and Element Cycling Functions of Hydrothermarchaeota in Hydrothermal Sediment.</title>
        <authorList>
            <person name="Zhou Z."/>
            <person name="Liu Y."/>
            <person name="Xu W."/>
            <person name="Pan J."/>
            <person name="Luo Z.H."/>
            <person name="Li M."/>
        </authorList>
    </citation>
    <scope>NUCLEOTIDE SEQUENCE [LARGE SCALE GENOMIC DNA]</scope>
    <source>
        <strain evidence="5">SpSt-413</strain>
    </source>
</reference>
<dbReference type="EMBL" id="DSRP01000289">
    <property type="protein sequence ID" value="HGG92133.1"/>
    <property type="molecule type" value="Genomic_DNA"/>
</dbReference>
<keyword evidence="3" id="KW-0175">Coiled coil</keyword>
<dbReference type="SUPFAM" id="SSF55781">
    <property type="entry name" value="GAF domain-like"/>
    <property type="match status" value="1"/>
</dbReference>
<evidence type="ECO:0000256" key="3">
    <source>
        <dbReference type="SAM" id="Coils"/>
    </source>
</evidence>
<dbReference type="Gene3D" id="3.30.450.40">
    <property type="match status" value="1"/>
</dbReference>
<dbReference type="CDD" id="cd01949">
    <property type="entry name" value="GGDEF"/>
    <property type="match status" value="1"/>
</dbReference>
<evidence type="ECO:0000259" key="4">
    <source>
        <dbReference type="PROSITE" id="PS50887"/>
    </source>
</evidence>
<evidence type="ECO:0000313" key="5">
    <source>
        <dbReference type="EMBL" id="HGG92133.1"/>
    </source>
</evidence>
<comment type="catalytic activity">
    <reaction evidence="2">
        <text>2 GTP = 3',3'-c-di-GMP + 2 diphosphate</text>
        <dbReference type="Rhea" id="RHEA:24898"/>
        <dbReference type="ChEBI" id="CHEBI:33019"/>
        <dbReference type="ChEBI" id="CHEBI:37565"/>
        <dbReference type="ChEBI" id="CHEBI:58805"/>
        <dbReference type="EC" id="2.7.7.65"/>
    </reaction>
</comment>
<evidence type="ECO:0000256" key="1">
    <source>
        <dbReference type="ARBA" id="ARBA00012528"/>
    </source>
</evidence>
<dbReference type="FunFam" id="3.30.70.270:FF:000001">
    <property type="entry name" value="Diguanylate cyclase domain protein"/>
    <property type="match status" value="1"/>
</dbReference>
<gene>
    <name evidence="5" type="ORF">ENR59_04190</name>
</gene>
<name>A0A7C4EJ53_9BACT</name>
<evidence type="ECO:0000256" key="2">
    <source>
        <dbReference type="ARBA" id="ARBA00034247"/>
    </source>
</evidence>
<sequence length="493" mass="53729">MTTAPKSPRARKSARKNPPVWLLGLAGQPAKKIRLAVGDTAEVRRFEPRDLPSQADYDREDPLAVFVDLALWRALRADPPPWLGASRRVLVAAGEEPPAHDEVLAQGFLACLTPPLGKAKVTGALQAARESAGLFDDISRLLAEAQREREHLASENRRLAFLQNMLARAMTSLELPAVLDMVRHDLAQAFPVEEVLAAFWGDSAECELFLPGGVGAAGRSARAGYLLDLGERLRGAPAGAYRVHPLPGGDPAAPEQPGRALLVPLHHGETVFGGLSVLLSRDLDRQEQATARQALAQLAPWLRNALDYLRLKRRADRDGLTGLYNRRAFDARLDHELKRHMRHKDGFALLMADLDHFKRVNDTHGHLAGDAALRHAAQALASGLRSTDFLARYGGEEFVIILPHTGQAQAWMLAERLRRRVSARTLRYAGRAIDVRVSIGISVFAPGQAVTPAGLIAQADQALYAAKRAGRDRVSIAAPGRGQERHDNLTQAG</sequence>
<dbReference type="Gene3D" id="3.30.70.270">
    <property type="match status" value="1"/>
</dbReference>
<dbReference type="EC" id="2.7.7.65" evidence="1"/>
<dbReference type="GO" id="GO:1902201">
    <property type="term" value="P:negative regulation of bacterial-type flagellum-dependent cell motility"/>
    <property type="evidence" value="ECO:0007669"/>
    <property type="project" value="TreeGrafter"/>
</dbReference>
<dbReference type="InterPro" id="IPR050469">
    <property type="entry name" value="Diguanylate_Cyclase"/>
</dbReference>
<dbReference type="Pfam" id="PF00990">
    <property type="entry name" value="GGDEF"/>
    <property type="match status" value="1"/>
</dbReference>
<protein>
    <recommendedName>
        <fullName evidence="1">diguanylate cyclase</fullName>
        <ecNumber evidence="1">2.7.7.65</ecNumber>
    </recommendedName>
</protein>
<dbReference type="SUPFAM" id="SSF55073">
    <property type="entry name" value="Nucleotide cyclase"/>
    <property type="match status" value="1"/>
</dbReference>
<dbReference type="InterPro" id="IPR029787">
    <property type="entry name" value="Nucleotide_cyclase"/>
</dbReference>
<organism evidence="5">
    <name type="scientific">Fundidesulfovibrio putealis</name>
    <dbReference type="NCBI Taxonomy" id="270496"/>
    <lineage>
        <taxon>Bacteria</taxon>
        <taxon>Pseudomonadati</taxon>
        <taxon>Thermodesulfobacteriota</taxon>
        <taxon>Desulfovibrionia</taxon>
        <taxon>Desulfovibrionales</taxon>
        <taxon>Desulfovibrionaceae</taxon>
        <taxon>Fundidesulfovibrio</taxon>
    </lineage>
</organism>
<dbReference type="PANTHER" id="PTHR45138:SF9">
    <property type="entry name" value="DIGUANYLATE CYCLASE DGCM-RELATED"/>
    <property type="match status" value="1"/>
</dbReference>
<dbReference type="GO" id="GO:0005886">
    <property type="term" value="C:plasma membrane"/>
    <property type="evidence" value="ECO:0007669"/>
    <property type="project" value="TreeGrafter"/>
</dbReference>
<dbReference type="PANTHER" id="PTHR45138">
    <property type="entry name" value="REGULATORY COMPONENTS OF SENSORY TRANSDUCTION SYSTEM"/>
    <property type="match status" value="1"/>
</dbReference>
<dbReference type="AlphaFoldDB" id="A0A7C4EJ53"/>
<dbReference type="InterPro" id="IPR000160">
    <property type="entry name" value="GGDEF_dom"/>
</dbReference>
<accession>A0A7C4EJ53</accession>
<dbReference type="NCBIfam" id="TIGR00254">
    <property type="entry name" value="GGDEF"/>
    <property type="match status" value="1"/>
</dbReference>
<feature type="domain" description="GGDEF" evidence="4">
    <location>
        <begin position="345"/>
        <end position="479"/>
    </location>
</feature>
<dbReference type="SMART" id="SM00267">
    <property type="entry name" value="GGDEF"/>
    <property type="match status" value="1"/>
</dbReference>
<comment type="caution">
    <text evidence="5">The sequence shown here is derived from an EMBL/GenBank/DDBJ whole genome shotgun (WGS) entry which is preliminary data.</text>
</comment>
<dbReference type="GO" id="GO:0043709">
    <property type="term" value="P:cell adhesion involved in single-species biofilm formation"/>
    <property type="evidence" value="ECO:0007669"/>
    <property type="project" value="TreeGrafter"/>
</dbReference>
<feature type="coiled-coil region" evidence="3">
    <location>
        <begin position="135"/>
        <end position="165"/>
    </location>
</feature>
<dbReference type="InterPro" id="IPR043128">
    <property type="entry name" value="Rev_trsase/Diguanyl_cyclase"/>
</dbReference>
<proteinExistence type="predicted"/>
<dbReference type="GO" id="GO:0052621">
    <property type="term" value="F:diguanylate cyclase activity"/>
    <property type="evidence" value="ECO:0007669"/>
    <property type="project" value="UniProtKB-EC"/>
</dbReference>
<dbReference type="InterPro" id="IPR029016">
    <property type="entry name" value="GAF-like_dom_sf"/>
</dbReference>